<dbReference type="Pfam" id="PF21806">
    <property type="entry name" value="DUF6879"/>
    <property type="match status" value="1"/>
</dbReference>
<dbReference type="InterPro" id="IPR049244">
    <property type="entry name" value="DUF6879"/>
</dbReference>
<sequence>MNDPRALELDHSIGERLPLDDYDVDFDRRDSAVTGRASWKFERLQHFRELDNESWDAFDRGDWDESLRLMEEMRDGLSEVIDAEKSRGNPFYRVRVVTEPLTPYLQWELHGLRLQAECGRPTRVIRDDVIRPLENERLLPEVVVLGGQTLYEVVYSESALLDGAVRFTDPEIVQRWEAFIEKLYKGGEDVISYTDRYVSHLPPPRAAVD</sequence>
<protein>
    <submittedName>
        <fullName evidence="2">DUF6879 family protein</fullName>
    </submittedName>
</protein>
<dbReference type="RefSeq" id="WP_378576196.1">
    <property type="nucleotide sequence ID" value="NZ_JBHSFQ010000017.1"/>
</dbReference>
<proteinExistence type="predicted"/>
<gene>
    <name evidence="2" type="ORF">ACFO4E_17675</name>
</gene>
<reference evidence="3" key="1">
    <citation type="journal article" date="2019" name="Int. J. Syst. Evol. Microbiol.">
        <title>The Global Catalogue of Microorganisms (GCM) 10K type strain sequencing project: providing services to taxonomists for standard genome sequencing and annotation.</title>
        <authorList>
            <consortium name="The Broad Institute Genomics Platform"/>
            <consortium name="The Broad Institute Genome Sequencing Center for Infectious Disease"/>
            <person name="Wu L."/>
            <person name="Ma J."/>
        </authorList>
    </citation>
    <scope>NUCLEOTIDE SEQUENCE [LARGE SCALE GENOMIC DNA]</scope>
    <source>
        <strain evidence="3">XZYJ18</strain>
    </source>
</reference>
<feature type="domain" description="DUF6879" evidence="1">
    <location>
        <begin position="36"/>
        <end position="194"/>
    </location>
</feature>
<name>A0ABV9DZ09_9ACTN</name>
<evidence type="ECO:0000313" key="2">
    <source>
        <dbReference type="EMBL" id="MFC4563697.1"/>
    </source>
</evidence>
<comment type="caution">
    <text evidence="2">The sequence shown here is derived from an EMBL/GenBank/DDBJ whole genome shotgun (WGS) entry which is preliminary data.</text>
</comment>
<accession>A0ABV9DZ09</accession>
<evidence type="ECO:0000259" key="1">
    <source>
        <dbReference type="Pfam" id="PF21806"/>
    </source>
</evidence>
<dbReference type="Proteomes" id="UP001595923">
    <property type="component" value="Unassembled WGS sequence"/>
</dbReference>
<organism evidence="2 3">
    <name type="scientific">Nocardiopsis mangrovi</name>
    <dbReference type="NCBI Taxonomy" id="1179818"/>
    <lineage>
        <taxon>Bacteria</taxon>
        <taxon>Bacillati</taxon>
        <taxon>Actinomycetota</taxon>
        <taxon>Actinomycetes</taxon>
        <taxon>Streptosporangiales</taxon>
        <taxon>Nocardiopsidaceae</taxon>
        <taxon>Nocardiopsis</taxon>
    </lineage>
</organism>
<evidence type="ECO:0000313" key="3">
    <source>
        <dbReference type="Proteomes" id="UP001595923"/>
    </source>
</evidence>
<dbReference type="EMBL" id="JBHSFQ010000017">
    <property type="protein sequence ID" value="MFC4563697.1"/>
    <property type="molecule type" value="Genomic_DNA"/>
</dbReference>
<keyword evidence="3" id="KW-1185">Reference proteome</keyword>